<sequence>MAGVFPYCSQPMSSTRPPEACRSARRSPKRANFTSFECRMENLYVVRRNDEIRSRVVWNLCGADILSFFEFGAHPRPQFRLNMAYKCREEIVGKRFLSVSSGFTKIKGKVRDWNWRAGVIRAATHRDNTNPDLQVNL</sequence>
<feature type="region of interest" description="Disordered" evidence="1">
    <location>
        <begin position="1"/>
        <end position="26"/>
    </location>
</feature>
<gene>
    <name evidence="3" type="ORF">GWI33_002352</name>
</gene>
<name>A0A834IPG8_RHYFE</name>
<keyword evidence="4" id="KW-1185">Reference proteome</keyword>
<dbReference type="InterPro" id="IPR054294">
    <property type="entry name" value="DUF7030"/>
</dbReference>
<dbReference type="Proteomes" id="UP000625711">
    <property type="component" value="Unassembled WGS sequence"/>
</dbReference>
<evidence type="ECO:0000259" key="2">
    <source>
        <dbReference type="Pfam" id="PF22989"/>
    </source>
</evidence>
<reference evidence="3" key="1">
    <citation type="submission" date="2020-08" db="EMBL/GenBank/DDBJ databases">
        <title>Genome sequencing and assembly of the red palm weevil Rhynchophorus ferrugineus.</title>
        <authorList>
            <person name="Dias G.B."/>
            <person name="Bergman C.M."/>
            <person name="Manee M."/>
        </authorList>
    </citation>
    <scope>NUCLEOTIDE SEQUENCE</scope>
    <source>
        <strain evidence="3">AA-2017</strain>
        <tissue evidence="3">Whole larva</tissue>
    </source>
</reference>
<protein>
    <recommendedName>
        <fullName evidence="2">DUF7030 domain-containing protein</fullName>
    </recommendedName>
</protein>
<comment type="caution">
    <text evidence="3">The sequence shown here is derived from an EMBL/GenBank/DDBJ whole genome shotgun (WGS) entry which is preliminary data.</text>
</comment>
<dbReference type="AlphaFoldDB" id="A0A834IPG8"/>
<organism evidence="3 4">
    <name type="scientific">Rhynchophorus ferrugineus</name>
    <name type="common">Red palm weevil</name>
    <name type="synonym">Curculio ferrugineus</name>
    <dbReference type="NCBI Taxonomy" id="354439"/>
    <lineage>
        <taxon>Eukaryota</taxon>
        <taxon>Metazoa</taxon>
        <taxon>Ecdysozoa</taxon>
        <taxon>Arthropoda</taxon>
        <taxon>Hexapoda</taxon>
        <taxon>Insecta</taxon>
        <taxon>Pterygota</taxon>
        <taxon>Neoptera</taxon>
        <taxon>Endopterygota</taxon>
        <taxon>Coleoptera</taxon>
        <taxon>Polyphaga</taxon>
        <taxon>Cucujiformia</taxon>
        <taxon>Curculionidae</taxon>
        <taxon>Dryophthorinae</taxon>
        <taxon>Rhynchophorus</taxon>
    </lineage>
</organism>
<dbReference type="OrthoDB" id="1667110at2759"/>
<feature type="domain" description="DUF7030" evidence="2">
    <location>
        <begin position="90"/>
        <end position="135"/>
    </location>
</feature>
<proteinExistence type="predicted"/>
<dbReference type="EMBL" id="JAACXV010000165">
    <property type="protein sequence ID" value="KAF7282562.1"/>
    <property type="molecule type" value="Genomic_DNA"/>
</dbReference>
<evidence type="ECO:0000256" key="1">
    <source>
        <dbReference type="SAM" id="MobiDB-lite"/>
    </source>
</evidence>
<evidence type="ECO:0000313" key="4">
    <source>
        <dbReference type="Proteomes" id="UP000625711"/>
    </source>
</evidence>
<evidence type="ECO:0000313" key="3">
    <source>
        <dbReference type="EMBL" id="KAF7282562.1"/>
    </source>
</evidence>
<dbReference type="Pfam" id="PF22989">
    <property type="entry name" value="DUF7030"/>
    <property type="match status" value="1"/>
</dbReference>
<accession>A0A834IPG8</accession>